<dbReference type="EMBL" id="BMGC01000003">
    <property type="protein sequence ID" value="GGB20264.1"/>
    <property type="molecule type" value="Genomic_DNA"/>
</dbReference>
<dbReference type="RefSeq" id="WP_188585056.1">
    <property type="nucleotide sequence ID" value="NZ_BMGC01000003.1"/>
</dbReference>
<dbReference type="InterPro" id="IPR042070">
    <property type="entry name" value="PucR_C-HTH_sf"/>
</dbReference>
<evidence type="ECO:0000259" key="1">
    <source>
        <dbReference type="Pfam" id="PF13556"/>
    </source>
</evidence>
<feature type="domain" description="PucR C-terminal helix-turn-helix" evidence="1">
    <location>
        <begin position="356"/>
        <end position="414"/>
    </location>
</feature>
<evidence type="ECO:0000313" key="3">
    <source>
        <dbReference type="EMBL" id="GGB20264.1"/>
    </source>
</evidence>
<organism evidence="3 4">
    <name type="scientific">Gordonia jinhuaensis</name>
    <dbReference type="NCBI Taxonomy" id="1517702"/>
    <lineage>
        <taxon>Bacteria</taxon>
        <taxon>Bacillati</taxon>
        <taxon>Actinomycetota</taxon>
        <taxon>Actinomycetes</taxon>
        <taxon>Mycobacteriales</taxon>
        <taxon>Gordoniaceae</taxon>
        <taxon>Gordonia</taxon>
    </lineage>
</organism>
<dbReference type="AlphaFoldDB" id="A0A916SYN8"/>
<dbReference type="Proteomes" id="UP000621454">
    <property type="component" value="Unassembled WGS sequence"/>
</dbReference>
<evidence type="ECO:0000259" key="2">
    <source>
        <dbReference type="Pfam" id="PF14361"/>
    </source>
</evidence>
<dbReference type="Pfam" id="PF13556">
    <property type="entry name" value="HTH_30"/>
    <property type="match status" value="1"/>
</dbReference>
<protein>
    <submittedName>
        <fullName evidence="3">Transcriptional regulator</fullName>
    </submittedName>
</protein>
<accession>A0A916SYN8</accession>
<dbReference type="PANTHER" id="PTHR33744:SF1">
    <property type="entry name" value="DNA-BINDING TRANSCRIPTIONAL ACTIVATOR ADER"/>
    <property type="match status" value="1"/>
</dbReference>
<dbReference type="PANTHER" id="PTHR33744">
    <property type="entry name" value="CARBOHYDRATE DIACID REGULATOR"/>
    <property type="match status" value="1"/>
</dbReference>
<comment type="caution">
    <text evidence="3">The sequence shown here is derived from an EMBL/GenBank/DDBJ whole genome shotgun (WGS) entry which is preliminary data.</text>
</comment>
<dbReference type="Pfam" id="PF14361">
    <property type="entry name" value="RsbRD_N"/>
    <property type="match status" value="1"/>
</dbReference>
<dbReference type="Gene3D" id="1.10.10.2840">
    <property type="entry name" value="PucR C-terminal helix-turn-helix domain"/>
    <property type="match status" value="1"/>
</dbReference>
<evidence type="ECO:0000313" key="4">
    <source>
        <dbReference type="Proteomes" id="UP000621454"/>
    </source>
</evidence>
<dbReference type="InterPro" id="IPR025736">
    <property type="entry name" value="PucR_C-HTH_dom"/>
</dbReference>
<proteinExistence type="predicted"/>
<gene>
    <name evidence="3" type="ORF">GCM10011489_05430</name>
</gene>
<keyword evidence="4" id="KW-1185">Reference proteome</keyword>
<sequence length="424" mass="45173">MSVDSYSAVPIGTEMTEAPHPALTVAGVPASASLRDTVSLASQLVGHFADNVAACHTLPGEEMRGDVTLITQICLQLAIDMLDSGQLPDESELTTIRESAAQWAREGVPLGTILVTYHEGMRFGFELVTDKARSDDVGDLVSAMKLLIELLSLVTRTVASAYVEEQRLVAGAHHAAAQTLVSALLSGHATASLARQTGVTVAPRYQVVALTVPPHPDEHNPRLNSTTVARRKLRRLQAAIGDLFTSSALYLLSISGGTLLIPDDGSAPRITPERLAQLSCVAEVPVTATVVCGATDQIPELSERAHELMDLVRAIGKPDGLYGLADLLVEYQITRPGPARAHLASLLEPLDSHPELLDTLRTHLATGLNRKSTGRQMHIHPNTVDYRLRRIAATTGIDLAFPEGISRAHVALLARDLEGGSGGE</sequence>
<reference evidence="3" key="1">
    <citation type="journal article" date="2014" name="Int. J. Syst. Evol. Microbiol.">
        <title>Complete genome sequence of Corynebacterium casei LMG S-19264T (=DSM 44701T), isolated from a smear-ripened cheese.</title>
        <authorList>
            <consortium name="US DOE Joint Genome Institute (JGI-PGF)"/>
            <person name="Walter F."/>
            <person name="Albersmeier A."/>
            <person name="Kalinowski J."/>
            <person name="Ruckert C."/>
        </authorList>
    </citation>
    <scope>NUCLEOTIDE SEQUENCE</scope>
    <source>
        <strain evidence="3">CGMCC 1.12827</strain>
    </source>
</reference>
<dbReference type="InterPro" id="IPR025751">
    <property type="entry name" value="RsbRD_N_dom"/>
</dbReference>
<name>A0A916SYN8_9ACTN</name>
<reference evidence="3" key="2">
    <citation type="submission" date="2020-09" db="EMBL/GenBank/DDBJ databases">
        <authorList>
            <person name="Sun Q."/>
            <person name="Zhou Y."/>
        </authorList>
    </citation>
    <scope>NUCLEOTIDE SEQUENCE</scope>
    <source>
        <strain evidence="3">CGMCC 1.12827</strain>
    </source>
</reference>
<dbReference type="InterPro" id="IPR051448">
    <property type="entry name" value="CdaR-like_regulators"/>
</dbReference>
<feature type="domain" description="RsbT co-antagonist protein RsbRD N-terminal" evidence="2">
    <location>
        <begin position="40"/>
        <end position="176"/>
    </location>
</feature>